<keyword evidence="3" id="KW-0477">Merozoite</keyword>
<dbReference type="Proteomes" id="UP000831156">
    <property type="component" value="Chromosome 10"/>
</dbReference>
<protein>
    <submittedName>
        <fullName evidence="3">Merozoite surface protein</fullName>
    </submittedName>
</protein>
<dbReference type="InterPro" id="IPR010784">
    <property type="entry name" value="Merozoite_SPAM"/>
</dbReference>
<feature type="compositionally biased region" description="Basic and acidic residues" evidence="1">
    <location>
        <begin position="461"/>
        <end position="478"/>
    </location>
</feature>
<feature type="region of interest" description="Disordered" evidence="1">
    <location>
        <begin position="461"/>
        <end position="562"/>
    </location>
</feature>
<feature type="signal peptide" evidence="2">
    <location>
        <begin position="1"/>
        <end position="19"/>
    </location>
</feature>
<feature type="compositionally biased region" description="Polar residues" evidence="1">
    <location>
        <begin position="278"/>
        <end position="346"/>
    </location>
</feature>
<feature type="compositionally biased region" description="Polar residues" evidence="1">
    <location>
        <begin position="354"/>
        <end position="365"/>
    </location>
</feature>
<keyword evidence="2" id="KW-0732">Signal</keyword>
<feature type="compositionally biased region" description="Acidic residues" evidence="1">
    <location>
        <begin position="479"/>
        <end position="520"/>
    </location>
</feature>
<evidence type="ECO:0000313" key="4">
    <source>
        <dbReference type="Proteomes" id="UP000831156"/>
    </source>
</evidence>
<dbReference type="Pfam" id="PF07133">
    <property type="entry name" value="Merozoite_SPAM"/>
    <property type="match status" value="1"/>
</dbReference>
<sequence>MKKILSVIFYFFILNFYKANLVSNEIISKKINNLRNGIKHNENENVKENEGIVKIDSNDSKDNDLESHLENSAKIEESSEKDNNVFELENTHNEGSDELFENDDEIEETESAEEMEEDTLGVVALPISGDSNIVTDVISANLKHEGEQFGYDIDEDRIQEDGVHLSETEEKTSNNSLTKRSSKKGKNISKGQIDHNGADKKKLSSWYSWSIPSFSTISNSIINMVPDTSSISDSIKTIVPDASSISAEVAHIPEKAAKVLHEAVVTNPGERSDGLRADTSSGTQDVGTTSRGTQDAGTASSDTQVVDTASSGRQNADTASSGRQNEVTESSGRQNAVTESSGQGTEQVERSENSQESVGSKGNEQSESEERRDETSINQRGGDNTVLVQQPSPSPVHSPDLSVRGKTQEGVLPHDPYERVLGWEFGNVHVPGTNPYISSKESDSLELINLTSWDKEHIIKQNEDVKEEKEENQVQQREDIEEEENENELEQPEINIDDETEEEEVEEEEEEEEEEEVEADEKDKEEKKEKENINEQNGKSLNDKSVHNLFSGNYKHNDDKKKTAQNMTKTVFSLLRGNREFNSILKGLEDDITYLFLTL</sequence>
<evidence type="ECO:0000313" key="3">
    <source>
        <dbReference type="EMBL" id="SOV15165.1"/>
    </source>
</evidence>
<gene>
    <name evidence="3" type="ORF">PGABG01_1033400</name>
</gene>
<accession>A0ABY1UNG6</accession>
<proteinExistence type="predicted"/>
<name>A0ABY1UNG6_9APIC</name>
<dbReference type="EMBL" id="LT969433">
    <property type="protein sequence ID" value="SOV15165.1"/>
    <property type="molecule type" value="Genomic_DNA"/>
</dbReference>
<organism evidence="3 4">
    <name type="scientific">Plasmodium gaboni</name>
    <dbReference type="NCBI Taxonomy" id="647221"/>
    <lineage>
        <taxon>Eukaryota</taxon>
        <taxon>Sar</taxon>
        <taxon>Alveolata</taxon>
        <taxon>Apicomplexa</taxon>
        <taxon>Aconoidasida</taxon>
        <taxon>Haemosporida</taxon>
        <taxon>Plasmodiidae</taxon>
        <taxon>Plasmodium</taxon>
        <taxon>Plasmodium (Laverania)</taxon>
    </lineage>
</organism>
<feature type="region of interest" description="Disordered" evidence="1">
    <location>
        <begin position="164"/>
        <end position="196"/>
    </location>
</feature>
<feature type="chain" id="PRO_5045817243" evidence="2">
    <location>
        <begin position="20"/>
        <end position="599"/>
    </location>
</feature>
<evidence type="ECO:0000256" key="1">
    <source>
        <dbReference type="SAM" id="MobiDB-lite"/>
    </source>
</evidence>
<evidence type="ECO:0000256" key="2">
    <source>
        <dbReference type="SAM" id="SignalP"/>
    </source>
</evidence>
<keyword evidence="4" id="KW-1185">Reference proteome</keyword>
<feature type="compositionally biased region" description="Low complexity" evidence="1">
    <location>
        <begin position="388"/>
        <end position="399"/>
    </location>
</feature>
<reference evidence="3" key="1">
    <citation type="submission" date="2016-09" db="EMBL/GenBank/DDBJ databases">
        <authorList>
            <consortium name="Pathogen Informatics"/>
            <person name="Sun Q."/>
            <person name="Inoue M."/>
        </authorList>
    </citation>
    <scope>NUCLEOTIDE SEQUENCE</scope>
</reference>
<feature type="region of interest" description="Disordered" evidence="1">
    <location>
        <begin position="267"/>
        <end position="413"/>
    </location>
</feature>
<feature type="compositionally biased region" description="Basic and acidic residues" evidence="1">
    <location>
        <begin position="521"/>
        <end position="533"/>
    </location>
</feature>